<organism evidence="1 2">
    <name type="scientific">Rossellomorea marisflavi</name>
    <dbReference type="NCBI Taxonomy" id="189381"/>
    <lineage>
        <taxon>Bacteria</taxon>
        <taxon>Bacillati</taxon>
        <taxon>Bacillota</taxon>
        <taxon>Bacilli</taxon>
        <taxon>Bacillales</taxon>
        <taxon>Bacillaceae</taxon>
        <taxon>Rossellomorea</taxon>
    </lineage>
</organism>
<name>A0A0J5VG63_9BACI</name>
<evidence type="ECO:0000313" key="1">
    <source>
        <dbReference type="EMBL" id="KZE49951.1"/>
    </source>
</evidence>
<dbReference type="PANTHER" id="PTHR35531">
    <property type="entry name" value="INNER MEMBRANE PROTEIN YBCI-RELATED"/>
    <property type="match status" value="1"/>
</dbReference>
<dbReference type="InterPro" id="IPR007404">
    <property type="entry name" value="YdjM-like"/>
</dbReference>
<dbReference type="RefSeq" id="WP_048003921.1">
    <property type="nucleotide sequence ID" value="NZ_CP047095.1"/>
</dbReference>
<dbReference type="GO" id="GO:0016787">
    <property type="term" value="F:hydrolase activity"/>
    <property type="evidence" value="ECO:0007669"/>
    <property type="project" value="UniProtKB-KW"/>
</dbReference>
<protein>
    <submittedName>
        <fullName evidence="1">Hydrolase</fullName>
    </submittedName>
</protein>
<reference evidence="2" key="1">
    <citation type="submission" date="2016-01" db="EMBL/GenBank/DDBJ databases">
        <title>Whole genome sequencing of Bhargavaea cecembensis T14.</title>
        <authorList>
            <person name="Hong K.W."/>
        </authorList>
    </citation>
    <scope>NUCLEOTIDE SEQUENCE [LARGE SCALE GENOMIC DNA]</scope>
    <source>
        <strain evidence="2">M19</strain>
    </source>
</reference>
<gene>
    <name evidence="1" type="ORF">AV649_02670</name>
</gene>
<sequence>MNGTAHMTVGAAVGFIIAQTYGADAVDTASLVAAGGVAALIPDLDVNGKLSNKVTFSSKMVRSAVQVVALLVMLYSYLEGSGNERWLGIGYGVVVLIFSTFITQRRMLTITGIGIAACGFQLDTSWMWLMGIYVIIASLVSHRTYTHSLLGIIYFYFVALAFQDAVGVDGLFQASMIGYISHLIGDMKFLPFNKKGVKLFLPISSKEI</sequence>
<evidence type="ECO:0000313" key="2">
    <source>
        <dbReference type="Proteomes" id="UP000076510"/>
    </source>
</evidence>
<accession>A0A0J5VG63</accession>
<dbReference type="PATRIC" id="fig|189381.10.peg.4456"/>
<dbReference type="AlphaFoldDB" id="A0A0J5VG63"/>
<keyword evidence="1" id="KW-0378">Hydrolase</keyword>
<dbReference type="OrthoDB" id="2706144at2"/>
<dbReference type="Pfam" id="PF04307">
    <property type="entry name" value="YdjM"/>
    <property type="match status" value="1"/>
</dbReference>
<comment type="caution">
    <text evidence="1">The sequence shown here is derived from an EMBL/GenBank/DDBJ whole genome shotgun (WGS) entry which is preliminary data.</text>
</comment>
<dbReference type="EMBL" id="LQQY01000012">
    <property type="protein sequence ID" value="KZE49951.1"/>
    <property type="molecule type" value="Genomic_DNA"/>
</dbReference>
<proteinExistence type="predicted"/>
<dbReference type="PANTHER" id="PTHR35531:SF1">
    <property type="entry name" value="INNER MEMBRANE PROTEIN YBCI-RELATED"/>
    <property type="match status" value="1"/>
</dbReference>
<dbReference type="Proteomes" id="UP000076510">
    <property type="component" value="Unassembled WGS sequence"/>
</dbReference>